<evidence type="ECO:0000259" key="7">
    <source>
        <dbReference type="Pfam" id="PF13091"/>
    </source>
</evidence>
<dbReference type="RefSeq" id="WP_066199694.1">
    <property type="nucleotide sequence ID" value="NZ_CBCSAS010000052.1"/>
</dbReference>
<dbReference type="EMBL" id="PEBV01000036">
    <property type="protein sequence ID" value="PTQ51852.1"/>
    <property type="molecule type" value="Genomic_DNA"/>
</dbReference>
<evidence type="ECO:0000256" key="4">
    <source>
        <dbReference type="ARBA" id="ARBA00022801"/>
    </source>
</evidence>
<keyword evidence="6" id="KW-0443">Lipid metabolism</keyword>
<name>A0A179IRZ2_HYDSH</name>
<dbReference type="GO" id="GO:0016042">
    <property type="term" value="P:lipid catabolic process"/>
    <property type="evidence" value="ECO:0007669"/>
    <property type="project" value="UniProtKB-KW"/>
</dbReference>
<dbReference type="Proteomes" id="UP000244180">
    <property type="component" value="Unassembled WGS sequence"/>
</dbReference>
<dbReference type="STRING" id="1484.SA87_08610"/>
<accession>A0A179IRZ2</accession>
<reference evidence="10 12" key="2">
    <citation type="submission" date="2017-08" db="EMBL/GenBank/DDBJ databases">
        <title>Burning lignite coal seam in the remote Altai Mountains harbors a hydrogen-driven thermophilic microbial community.</title>
        <authorList>
            <person name="Kadnikov V.V."/>
            <person name="Mardanov A.V."/>
            <person name="Ivasenko D."/>
            <person name="Beletsky A.V."/>
            <person name="Karnachuk O.V."/>
            <person name="Ravin N.V."/>
        </authorList>
    </citation>
    <scope>NUCLEOTIDE SEQUENCE [LARGE SCALE GENOMIC DNA]</scope>
    <source>
        <strain evidence="10">AL33</strain>
    </source>
</reference>
<keyword evidence="11" id="KW-1185">Reference proteome</keyword>
<protein>
    <recommendedName>
        <fullName evidence="3">phospholipase D</fullName>
        <ecNumber evidence="3">3.1.4.4</ecNumber>
    </recommendedName>
</protein>
<reference evidence="9 11" key="1">
    <citation type="submission" date="2015-09" db="EMBL/GenBank/DDBJ databases">
        <title>Draft genome sequence of Hydrogenibacillus schlegelii DSM 2000.</title>
        <authorList>
            <person name="Hemp J."/>
        </authorList>
    </citation>
    <scope>NUCLEOTIDE SEQUENCE [LARGE SCALE GENOMIC DNA]</scope>
    <source>
        <strain evidence="9 11">MA 48</strain>
    </source>
</reference>
<dbReference type="InterPro" id="IPR051406">
    <property type="entry name" value="PLD_domain"/>
</dbReference>
<gene>
    <name evidence="10" type="ORF">HSCHL_1028</name>
    <name evidence="8" type="ORF">KM312_11420</name>
    <name evidence="9" type="ORF">SA87_08610</name>
</gene>
<evidence type="ECO:0000313" key="11">
    <source>
        <dbReference type="Proteomes" id="UP000243024"/>
    </source>
</evidence>
<evidence type="ECO:0000256" key="5">
    <source>
        <dbReference type="ARBA" id="ARBA00022963"/>
    </source>
</evidence>
<evidence type="ECO:0000313" key="10">
    <source>
        <dbReference type="EMBL" id="PTQ51852.1"/>
    </source>
</evidence>
<dbReference type="GO" id="GO:0004630">
    <property type="term" value="F:phospholipase D activity"/>
    <property type="evidence" value="ECO:0007669"/>
    <property type="project" value="UniProtKB-EC"/>
</dbReference>
<dbReference type="EC" id="3.1.4.4" evidence="3"/>
<organism evidence="9 11">
    <name type="scientific">Hydrogenibacillus schlegelii</name>
    <name type="common">Bacillus schlegelii</name>
    <dbReference type="NCBI Taxonomy" id="1484"/>
    <lineage>
        <taxon>Bacteria</taxon>
        <taxon>Bacillati</taxon>
        <taxon>Bacillota</taxon>
        <taxon>Bacilli</taxon>
        <taxon>Bacillales</taxon>
        <taxon>Bacillales Family X. Incertae Sedis</taxon>
        <taxon>Hydrogenibacillus</taxon>
    </lineage>
</organism>
<keyword evidence="5" id="KW-0442">Lipid degradation</keyword>
<proteinExistence type="inferred from homology"/>
<comment type="similarity">
    <text evidence="2">Belongs to the phospholipase D family.</text>
</comment>
<evidence type="ECO:0000256" key="1">
    <source>
        <dbReference type="ARBA" id="ARBA00000798"/>
    </source>
</evidence>
<dbReference type="EMBL" id="JAHHQF010000081">
    <property type="protein sequence ID" value="MBT9283230.1"/>
    <property type="molecule type" value="Genomic_DNA"/>
</dbReference>
<dbReference type="SUPFAM" id="SSF56024">
    <property type="entry name" value="Phospholipase D/nuclease"/>
    <property type="match status" value="1"/>
</dbReference>
<dbReference type="Pfam" id="PF13091">
    <property type="entry name" value="PLDc_2"/>
    <property type="match status" value="1"/>
</dbReference>
<keyword evidence="10" id="KW-0255">Endonuclease</keyword>
<dbReference type="EMBL" id="JXBB01000012">
    <property type="protein sequence ID" value="OAR04592.1"/>
    <property type="molecule type" value="Genomic_DNA"/>
</dbReference>
<comment type="caution">
    <text evidence="9">The sequence shown here is derived from an EMBL/GenBank/DDBJ whole genome shotgun (WGS) entry which is preliminary data.</text>
</comment>
<comment type="catalytic activity">
    <reaction evidence="1">
        <text>a 1,2-diacyl-sn-glycero-3-phosphocholine + H2O = a 1,2-diacyl-sn-glycero-3-phosphate + choline + H(+)</text>
        <dbReference type="Rhea" id="RHEA:14445"/>
        <dbReference type="ChEBI" id="CHEBI:15354"/>
        <dbReference type="ChEBI" id="CHEBI:15377"/>
        <dbReference type="ChEBI" id="CHEBI:15378"/>
        <dbReference type="ChEBI" id="CHEBI:57643"/>
        <dbReference type="ChEBI" id="CHEBI:58608"/>
        <dbReference type="EC" id="3.1.4.4"/>
    </reaction>
</comment>
<dbReference type="PANTHER" id="PTHR43856:SF1">
    <property type="entry name" value="MITOCHONDRIAL CARDIOLIPIN HYDROLASE"/>
    <property type="match status" value="1"/>
</dbReference>
<dbReference type="Proteomes" id="UP000243024">
    <property type="component" value="Unassembled WGS sequence"/>
</dbReference>
<evidence type="ECO:0000256" key="6">
    <source>
        <dbReference type="ARBA" id="ARBA00023098"/>
    </source>
</evidence>
<feature type="domain" description="Phospholipase D-like" evidence="7">
    <location>
        <begin position="54"/>
        <end position="178"/>
    </location>
</feature>
<keyword evidence="10" id="KW-0540">Nuclease</keyword>
<dbReference type="AlphaFoldDB" id="A0A179IRZ2"/>
<evidence type="ECO:0000256" key="3">
    <source>
        <dbReference type="ARBA" id="ARBA00012027"/>
    </source>
</evidence>
<dbReference type="InterPro" id="IPR025202">
    <property type="entry name" value="PLD-like_dom"/>
</dbReference>
<keyword evidence="4" id="KW-0378">Hydrolase</keyword>
<reference evidence="8" key="3">
    <citation type="journal article" date="2021" name="Microbiology">
        <title>Metagenomic Analysis of the Microbial Community in the Underground Coal Fire Area (Kemerovo Region, Russia) Revealed Predominance of Thermophilic Members of the Phyla Deinococcus-thermus, Aquificae, and Firmicutes.</title>
        <authorList>
            <person name="Kadnikov V."/>
            <person name="Mardanov A.V."/>
            <person name="Beletsky A.V."/>
            <person name="Karnachuk O.V."/>
            <person name="Ravin N.V."/>
        </authorList>
    </citation>
    <scope>NUCLEOTIDE SEQUENCE</scope>
    <source>
        <strain evidence="8">RBS10-49</strain>
    </source>
</reference>
<evidence type="ECO:0000313" key="9">
    <source>
        <dbReference type="EMBL" id="OAR04592.1"/>
    </source>
</evidence>
<dbReference type="PANTHER" id="PTHR43856">
    <property type="entry name" value="CARDIOLIPIN HYDROLASE"/>
    <property type="match status" value="1"/>
</dbReference>
<dbReference type="Proteomes" id="UP000748108">
    <property type="component" value="Unassembled WGS sequence"/>
</dbReference>
<evidence type="ECO:0000313" key="8">
    <source>
        <dbReference type="EMBL" id="MBT9283230.1"/>
    </source>
</evidence>
<evidence type="ECO:0000313" key="12">
    <source>
        <dbReference type="Proteomes" id="UP000244180"/>
    </source>
</evidence>
<evidence type="ECO:0000256" key="2">
    <source>
        <dbReference type="ARBA" id="ARBA00008664"/>
    </source>
</evidence>
<dbReference type="Gene3D" id="3.30.870.10">
    <property type="entry name" value="Endonuclease Chain A"/>
    <property type="match status" value="1"/>
</dbReference>
<sequence>MAMKTRRWAIAGGTAVAFFGYAVGSADGPPALEAWPAVEAVYAPRQGSPPDRAIVELIDGAGERVDVAAFALTHGEIVDALVRAARRGVRVRVLTDERQARQGAQKGALMRLAAAGIPIRTNVHPGAMHLKLLAVDRAEAGFGSYNLTVAATERNEELWITVRGPAAARLADVFETIWSDGRRYRPWEGR</sequence>
<dbReference type="GO" id="GO:0016891">
    <property type="term" value="F:RNA endonuclease activity producing 5'-phosphomonoesters, hydrolytic mechanism"/>
    <property type="evidence" value="ECO:0007669"/>
    <property type="project" value="TreeGrafter"/>
</dbReference>